<dbReference type="Proteomes" id="UP000179237">
    <property type="component" value="Unassembled WGS sequence"/>
</dbReference>
<dbReference type="EMBL" id="MFAQ01000002">
    <property type="protein sequence ID" value="OGD84133.1"/>
    <property type="molecule type" value="Genomic_DNA"/>
</dbReference>
<dbReference type="InterPro" id="IPR027417">
    <property type="entry name" value="P-loop_NTPase"/>
</dbReference>
<dbReference type="InterPro" id="IPR018760">
    <property type="entry name" value="DUF2326"/>
</dbReference>
<sequence>MIKLLQLYSEPQAFDPIVFQAGVNLILGEKVEETESSTKKDRKTNGVGKSMCIEFINFALLKDFSSGRVMRIPSDKFSEETRVILDLIVSGQEMSIIRTKKDPDHPIIVIDGKETNFSNLKDAQEFLTVMCFGNETKSPISFRELMGPIIRDEDCEFQDILHCYDTKLRIGTPDLAKPHLYFFGVETLLVDKIKKLFKNIEDLKVIVSALEKDLTRSKKIKISEVKAEVNFLDDQLKKIGDALESFKTNEAYESVQNELTELQNKIELSRTEQSAIKYELRRIESLPKLEVIKKNDIEMVYNQFKTGLGDLVSKSIDDVMVFKNKIDEFQVRLVNEKYNTLTDQLKTISENVRELEDLKTKKLRAIDERGVLKDLHNGIKIYEEKNTQFVGIRTKLNDFEEGGRKLTTLMQEKGDSFVKLDASIIQCKKTIESFNQTILGIHEYIMGIKKASFDIKILNSNSNKQIVEFEYRIDDDGSHSVDRTKVFIYDVSLMFNEETRERHPKMLIHDNIFDVDQDTLVQSLNFLGEQETKYPDFQYILTLNRDKIENEESKKLITLDIQSHKIAQYTRQNKFLKIDYQEQ</sequence>
<proteinExistence type="predicted"/>
<evidence type="ECO:0000259" key="1">
    <source>
        <dbReference type="Pfam" id="PF10088"/>
    </source>
</evidence>
<reference evidence="2 3" key="1">
    <citation type="journal article" date="2016" name="Nat. Commun.">
        <title>Thousands of microbial genomes shed light on interconnected biogeochemical processes in an aquifer system.</title>
        <authorList>
            <person name="Anantharaman K."/>
            <person name="Brown C.T."/>
            <person name="Hug L.A."/>
            <person name="Sharon I."/>
            <person name="Castelle C.J."/>
            <person name="Probst A.J."/>
            <person name="Thomas B.C."/>
            <person name="Singh A."/>
            <person name="Wilkins M.J."/>
            <person name="Karaoz U."/>
            <person name="Brodie E.L."/>
            <person name="Williams K.H."/>
            <person name="Hubbard S.S."/>
            <person name="Banfield J.F."/>
        </authorList>
    </citation>
    <scope>NUCLEOTIDE SEQUENCE [LARGE SCALE GENOMIC DNA]</scope>
</reference>
<comment type="caution">
    <text evidence="2">The sequence shown here is derived from an EMBL/GenBank/DDBJ whole genome shotgun (WGS) entry which is preliminary data.</text>
</comment>
<dbReference type="AlphaFoldDB" id="A0A1F5FWZ8"/>
<gene>
    <name evidence="2" type="ORF">A2572_03340</name>
</gene>
<dbReference type="Pfam" id="PF10088">
    <property type="entry name" value="DUF2326"/>
    <property type="match status" value="1"/>
</dbReference>
<evidence type="ECO:0000313" key="3">
    <source>
        <dbReference type="Proteomes" id="UP000179237"/>
    </source>
</evidence>
<evidence type="ECO:0000313" key="2">
    <source>
        <dbReference type="EMBL" id="OGD84133.1"/>
    </source>
</evidence>
<organism evidence="2 3">
    <name type="scientific">Candidatus Collierbacteria bacterium RIFOXYD1_FULL_40_9</name>
    <dbReference type="NCBI Taxonomy" id="1817731"/>
    <lineage>
        <taxon>Bacteria</taxon>
        <taxon>Candidatus Collieribacteriota</taxon>
    </lineage>
</organism>
<protein>
    <recommendedName>
        <fullName evidence="1">DUF2326 domain-containing protein</fullName>
    </recommendedName>
</protein>
<dbReference type="SUPFAM" id="SSF52540">
    <property type="entry name" value="P-loop containing nucleoside triphosphate hydrolases"/>
    <property type="match status" value="1"/>
</dbReference>
<name>A0A1F5FWZ8_9BACT</name>
<accession>A0A1F5FWZ8</accession>
<feature type="domain" description="DUF2326" evidence="1">
    <location>
        <begin position="449"/>
        <end position="579"/>
    </location>
</feature>